<feature type="transmembrane region" description="Helical" evidence="2">
    <location>
        <begin position="16"/>
        <end position="35"/>
    </location>
</feature>
<feature type="transmembrane region" description="Helical" evidence="2">
    <location>
        <begin position="124"/>
        <end position="143"/>
    </location>
</feature>
<proteinExistence type="predicted"/>
<feature type="transmembrane region" description="Helical" evidence="2">
    <location>
        <begin position="150"/>
        <end position="167"/>
    </location>
</feature>
<dbReference type="OrthoDB" id="3286565at2"/>
<keyword evidence="2" id="KW-1133">Transmembrane helix</keyword>
<protein>
    <recommendedName>
        <fullName evidence="5">DUF308 domain-containing protein</fullName>
    </recommendedName>
</protein>
<evidence type="ECO:0000256" key="1">
    <source>
        <dbReference type="SAM" id="MobiDB-lite"/>
    </source>
</evidence>
<feature type="compositionally biased region" description="Basic and acidic residues" evidence="1">
    <location>
        <begin position="458"/>
        <end position="467"/>
    </location>
</feature>
<evidence type="ECO:0000256" key="2">
    <source>
        <dbReference type="SAM" id="Phobius"/>
    </source>
</evidence>
<accession>A0A2T0S9B0</accession>
<keyword evidence="2" id="KW-0472">Membrane</keyword>
<feature type="region of interest" description="Disordered" evidence="1">
    <location>
        <begin position="418"/>
        <end position="467"/>
    </location>
</feature>
<keyword evidence="4" id="KW-1185">Reference proteome</keyword>
<organism evidence="3 4">
    <name type="scientific">Pseudosporangium ferrugineum</name>
    <dbReference type="NCBI Taxonomy" id="439699"/>
    <lineage>
        <taxon>Bacteria</taxon>
        <taxon>Bacillati</taxon>
        <taxon>Actinomycetota</taxon>
        <taxon>Actinomycetes</taxon>
        <taxon>Micromonosporales</taxon>
        <taxon>Micromonosporaceae</taxon>
        <taxon>Pseudosporangium</taxon>
    </lineage>
</organism>
<dbReference type="AlphaFoldDB" id="A0A2T0S9B0"/>
<evidence type="ECO:0000313" key="4">
    <source>
        <dbReference type="Proteomes" id="UP000239209"/>
    </source>
</evidence>
<dbReference type="Proteomes" id="UP000239209">
    <property type="component" value="Unassembled WGS sequence"/>
</dbReference>
<feature type="compositionally biased region" description="Low complexity" evidence="1">
    <location>
        <begin position="427"/>
        <end position="451"/>
    </location>
</feature>
<dbReference type="RefSeq" id="WP_106126685.1">
    <property type="nucleotide sequence ID" value="NZ_PVZG01000005.1"/>
</dbReference>
<name>A0A2T0S9B0_9ACTN</name>
<comment type="caution">
    <text evidence="3">The sequence shown here is derived from an EMBL/GenBank/DDBJ whole genome shotgun (WGS) entry which is preliminary data.</text>
</comment>
<reference evidence="3 4" key="1">
    <citation type="submission" date="2018-03" db="EMBL/GenBank/DDBJ databases">
        <title>Genomic Encyclopedia of Archaeal and Bacterial Type Strains, Phase II (KMG-II): from individual species to whole genera.</title>
        <authorList>
            <person name="Goeker M."/>
        </authorList>
    </citation>
    <scope>NUCLEOTIDE SEQUENCE [LARGE SCALE GENOMIC DNA]</scope>
    <source>
        <strain evidence="3 4">DSM 45348</strain>
    </source>
</reference>
<sequence length="467" mass="45112">MLWSGSSPLTVVRDGMWGFLLFAGVAWLAVAWSVLRLEPAEVADVVGPVVLFGAVTEVVRALAGTRTWWLNAGMAVLFAVTGVILMTDNSESWTTPAGLLGWYLMVRGAVDVAVAMMTRETDRIWGMLTVVGLVELGLGFFAAGSSARTAATVVTVLAGAAAIRGVADLVASLRLREASSLARAGRRLELSPERAIGVAGYSAGMTDFEAAPPRAAGARHRAMPRGSAAGLTDLSGPRTAAVEGSPGAEATGYGAAGIGTGAGGFGTAGADAEGGWGTGTGTGVAGSGTAGTGARGIGAGGTAGTGARGIGAGGPAGSGARGMGAAGAAGSGAGGFAAGPGAAGGGTGDWREAGHGAQAGSFHDEVLRTTAELDAMLALAGVTGAAVPGAAAQAAAAEAEQVEVPDTAEGVEVPGADEAMASPQEPGRAARAAATGAVSGAAGDAVAFDGTEPGARTAGRDDGRTVD</sequence>
<evidence type="ECO:0000313" key="3">
    <source>
        <dbReference type="EMBL" id="PRY30008.1"/>
    </source>
</evidence>
<keyword evidence="2" id="KW-0812">Transmembrane</keyword>
<gene>
    <name evidence="3" type="ORF">CLV70_105177</name>
</gene>
<dbReference type="EMBL" id="PVZG01000005">
    <property type="protein sequence ID" value="PRY30008.1"/>
    <property type="molecule type" value="Genomic_DNA"/>
</dbReference>
<evidence type="ECO:0008006" key="5">
    <source>
        <dbReference type="Google" id="ProtNLM"/>
    </source>
</evidence>
<feature type="transmembrane region" description="Helical" evidence="2">
    <location>
        <begin position="68"/>
        <end position="87"/>
    </location>
</feature>